<sequence>MNQQIPITRMTFPIVGKILSTERVAALVNETNSILNIVIKTAMWTMKPKKPIRKRV</sequence>
<evidence type="ECO:0000313" key="1">
    <source>
        <dbReference type="EMBL" id="EJW98564.1"/>
    </source>
</evidence>
<dbReference type="AlphaFoldDB" id="J9GGS3"/>
<organism evidence="1">
    <name type="scientific">gut metagenome</name>
    <dbReference type="NCBI Taxonomy" id="749906"/>
    <lineage>
        <taxon>unclassified sequences</taxon>
        <taxon>metagenomes</taxon>
        <taxon>organismal metagenomes</taxon>
    </lineage>
</organism>
<protein>
    <submittedName>
        <fullName evidence="1">Uncharacterized protein</fullName>
    </submittedName>
</protein>
<proteinExistence type="predicted"/>
<accession>J9GGS3</accession>
<name>J9GGS3_9ZZZZ</name>
<reference evidence="1" key="1">
    <citation type="journal article" date="2012" name="PLoS ONE">
        <title>Gene sets for utilization of primary and secondary nutrition supplies in the distal gut of endangered iberian lynx.</title>
        <authorList>
            <person name="Alcaide M."/>
            <person name="Messina E."/>
            <person name="Richter M."/>
            <person name="Bargiela R."/>
            <person name="Peplies J."/>
            <person name="Huws S.A."/>
            <person name="Newbold C.J."/>
            <person name="Golyshin P.N."/>
            <person name="Simon M.A."/>
            <person name="Lopez G."/>
            <person name="Yakimov M.M."/>
            <person name="Ferrer M."/>
        </authorList>
    </citation>
    <scope>NUCLEOTIDE SEQUENCE</scope>
</reference>
<dbReference type="EMBL" id="AMCI01004202">
    <property type="protein sequence ID" value="EJW98564.1"/>
    <property type="molecule type" value="Genomic_DNA"/>
</dbReference>
<gene>
    <name evidence="1" type="ORF">EVA_13329</name>
</gene>
<comment type="caution">
    <text evidence="1">The sequence shown here is derived from an EMBL/GenBank/DDBJ whole genome shotgun (WGS) entry which is preliminary data.</text>
</comment>